<evidence type="ECO:0000256" key="2">
    <source>
        <dbReference type="ARBA" id="ARBA00008791"/>
    </source>
</evidence>
<dbReference type="PANTHER" id="PTHR47892">
    <property type="entry name" value="UNIVERSAL STRESS PROTEIN E"/>
    <property type="match status" value="1"/>
</dbReference>
<dbReference type="PANTHER" id="PTHR47892:SF1">
    <property type="entry name" value="UNIVERSAL STRESS PROTEIN E"/>
    <property type="match status" value="1"/>
</dbReference>
<evidence type="ECO:0000313" key="7">
    <source>
        <dbReference type="Proteomes" id="UP000184600"/>
    </source>
</evidence>
<feature type="domain" description="UspA" evidence="5">
    <location>
        <begin position="151"/>
        <end position="298"/>
    </location>
</feature>
<evidence type="ECO:0000256" key="3">
    <source>
        <dbReference type="ARBA" id="ARBA00022490"/>
    </source>
</evidence>
<dbReference type="InterPro" id="IPR006016">
    <property type="entry name" value="UspA"/>
</dbReference>
<evidence type="ECO:0000313" key="6">
    <source>
        <dbReference type="EMBL" id="SHO59325.1"/>
    </source>
</evidence>
<keyword evidence="3" id="KW-0963">Cytoplasm</keyword>
<dbReference type="EMBL" id="FRFG01000123">
    <property type="protein sequence ID" value="SHO59325.1"/>
    <property type="molecule type" value="Genomic_DNA"/>
</dbReference>
<dbReference type="STRING" id="1117707.VQ7734_05109"/>
<protein>
    <submittedName>
        <fullName evidence="6">Universal stress protein E</fullName>
    </submittedName>
</protein>
<dbReference type="Pfam" id="PF00582">
    <property type="entry name" value="Usp"/>
    <property type="match status" value="2"/>
</dbReference>
<comment type="subcellular location">
    <subcellularLocation>
        <location evidence="1">Cytoplasm</location>
    </subcellularLocation>
</comment>
<dbReference type="RefSeq" id="WP_073586711.1">
    <property type="nucleotide sequence ID" value="NZ_AP024897.1"/>
</dbReference>
<dbReference type="OrthoDB" id="239260at2"/>
<feature type="domain" description="UspA" evidence="5">
    <location>
        <begin position="4"/>
        <end position="141"/>
    </location>
</feature>
<comment type="function">
    <text evidence="4">Required for resistance to DNA-damaging agents.</text>
</comment>
<evidence type="ECO:0000256" key="4">
    <source>
        <dbReference type="ARBA" id="ARBA00037131"/>
    </source>
</evidence>
<name>A0A1M7Z3D2_9VIBR</name>
<dbReference type="Proteomes" id="UP000184600">
    <property type="component" value="Unassembled WGS sequence"/>
</dbReference>
<dbReference type="Gene3D" id="3.40.50.12370">
    <property type="match status" value="1"/>
</dbReference>
<dbReference type="AlphaFoldDB" id="A0A1M7Z3D2"/>
<proteinExistence type="inferred from homology"/>
<keyword evidence="7" id="KW-1185">Reference proteome</keyword>
<comment type="similarity">
    <text evidence="2">Belongs to the universal stress protein A family.</text>
</comment>
<evidence type="ECO:0000256" key="1">
    <source>
        <dbReference type="ARBA" id="ARBA00004496"/>
    </source>
</evidence>
<organism evidence="6 7">
    <name type="scientific">Vibrio quintilis</name>
    <dbReference type="NCBI Taxonomy" id="1117707"/>
    <lineage>
        <taxon>Bacteria</taxon>
        <taxon>Pseudomonadati</taxon>
        <taxon>Pseudomonadota</taxon>
        <taxon>Gammaproteobacteria</taxon>
        <taxon>Vibrionales</taxon>
        <taxon>Vibrionaceae</taxon>
        <taxon>Vibrio</taxon>
    </lineage>
</organism>
<dbReference type="SUPFAM" id="SSF52402">
    <property type="entry name" value="Adenine nucleotide alpha hydrolases-like"/>
    <property type="match status" value="2"/>
</dbReference>
<evidence type="ECO:0000259" key="5">
    <source>
        <dbReference type="Pfam" id="PF00582"/>
    </source>
</evidence>
<gene>
    <name evidence="6" type="primary">uspE_2</name>
    <name evidence="6" type="ORF">VQ7734_05109</name>
</gene>
<sequence length="312" mass="34604">MRHYHNLLYVSHGTTDETEGLKQALSLARNNDAPLKVLIVCPDFPAEFPGYQKDYQESILAVAEARVQRTRDALKLEEGAVEVSMALVSDTTPAINIIQHVLQHGHDLVIKEAESQDNRCGLKTIDMNLLRKCPVPVWLCRPIQHSRQHIRVAVAIDPKAQEAAAESLSKRMLALSRSLADSCSGELHILSCWDYEFEAYLRGNMWIKTSDAEIDQTIVRTQAEHRAALDALIQSSGISGLHQIHHLRGKATELIPDFAQNQNIDILVMGTVARTGLPGFMIGNTAENIVQKLNCSLMGLKPQGFVSPVKAY</sequence>
<dbReference type="GO" id="GO:0005737">
    <property type="term" value="C:cytoplasm"/>
    <property type="evidence" value="ECO:0007669"/>
    <property type="project" value="UniProtKB-SubCell"/>
</dbReference>
<accession>A0A1M7Z3D2</accession>
<reference evidence="7" key="1">
    <citation type="submission" date="2016-12" db="EMBL/GenBank/DDBJ databases">
        <authorList>
            <person name="Rodrigo-Torres L."/>
            <person name="Arahal R.D."/>
            <person name="Lucena T."/>
        </authorList>
    </citation>
    <scope>NUCLEOTIDE SEQUENCE [LARGE SCALE GENOMIC DNA]</scope>
</reference>